<comment type="caution">
    <text evidence="2">The sequence shown here is derived from an EMBL/GenBank/DDBJ whole genome shotgun (WGS) entry which is preliminary data.</text>
</comment>
<gene>
    <name evidence="2" type="ORF">QYM36_012796</name>
</gene>
<name>A0AA88L3W3_ARTSF</name>
<organism evidence="2 3">
    <name type="scientific">Artemia franciscana</name>
    <name type="common">Brine shrimp</name>
    <name type="synonym">Artemia sanfranciscana</name>
    <dbReference type="NCBI Taxonomy" id="6661"/>
    <lineage>
        <taxon>Eukaryota</taxon>
        <taxon>Metazoa</taxon>
        <taxon>Ecdysozoa</taxon>
        <taxon>Arthropoda</taxon>
        <taxon>Crustacea</taxon>
        <taxon>Branchiopoda</taxon>
        <taxon>Anostraca</taxon>
        <taxon>Artemiidae</taxon>
        <taxon>Artemia</taxon>
    </lineage>
</organism>
<proteinExistence type="predicted"/>
<evidence type="ECO:0000313" key="3">
    <source>
        <dbReference type="Proteomes" id="UP001187531"/>
    </source>
</evidence>
<reference evidence="2" key="1">
    <citation type="submission" date="2023-07" db="EMBL/GenBank/DDBJ databases">
        <title>Chromosome-level genome assembly of Artemia franciscana.</title>
        <authorList>
            <person name="Jo E."/>
        </authorList>
    </citation>
    <scope>NUCLEOTIDE SEQUENCE</scope>
    <source>
        <tissue evidence="2">Whole body</tissue>
    </source>
</reference>
<evidence type="ECO:0000313" key="2">
    <source>
        <dbReference type="EMBL" id="KAK2711791.1"/>
    </source>
</evidence>
<sequence length="401" mass="44316">MWAILLSLSVAFSPSLAEEIESTMVETPDGQGRFFFVPKTFTDLILTTTTTYGGLETWCYTVVSLISVFSTVTESSTENIGQTTFTINSVGTCRKRRWAFEDPFDESLKEILLPSAIAAKEEKTTAVALDKVYAKMWAILLSLSVAFSPSLAEEIESTMVETPDGQGRFFFVPKTFTDLILTTTTTYGGLETWCYTVVSLISVFSTVTESSTENIGQTTFTINSVGTCRKRRWAFEDPFDESLKEILLPSAIAAKEEKTTAVALDKVYAKMWAILLSLSVAFSPSLAEEIESTMVETPDGQGRFFFVPKTFTDLILTTTTTYGGLETWCYTVVSLISVFSTVTESSTENIGQTTFTINSVGTCRKRRWAFEDPFDESLKEILLPSAIAAKEEKTTAVALDK</sequence>
<keyword evidence="1" id="KW-0732">Signal</keyword>
<dbReference type="Proteomes" id="UP001187531">
    <property type="component" value="Unassembled WGS sequence"/>
</dbReference>
<feature type="signal peptide" evidence="1">
    <location>
        <begin position="1"/>
        <end position="17"/>
    </location>
</feature>
<accession>A0AA88L3W3</accession>
<evidence type="ECO:0000256" key="1">
    <source>
        <dbReference type="SAM" id="SignalP"/>
    </source>
</evidence>
<feature type="chain" id="PRO_5041654931" evidence="1">
    <location>
        <begin position="18"/>
        <end position="401"/>
    </location>
</feature>
<protein>
    <submittedName>
        <fullName evidence="2">Uncharacterized protein</fullName>
    </submittedName>
</protein>
<dbReference type="EMBL" id="JAVRJZ010000016">
    <property type="protein sequence ID" value="KAK2711791.1"/>
    <property type="molecule type" value="Genomic_DNA"/>
</dbReference>
<keyword evidence="3" id="KW-1185">Reference proteome</keyword>
<dbReference type="AlphaFoldDB" id="A0AA88L3W3"/>